<feature type="compositionally biased region" description="Basic residues" evidence="3">
    <location>
        <begin position="219"/>
        <end position="230"/>
    </location>
</feature>
<keyword evidence="1" id="KW-0808">Transferase</keyword>
<comment type="caution">
    <text evidence="5">The sequence shown here is derived from an EMBL/GenBank/DDBJ whole genome shotgun (WGS) entry which is preliminary data.</text>
</comment>
<dbReference type="EMBL" id="CAMGYJ010000008">
    <property type="protein sequence ID" value="CAI0461090.1"/>
    <property type="molecule type" value="Genomic_DNA"/>
</dbReference>
<keyword evidence="1" id="KW-0012">Acyltransferase</keyword>
<proteinExistence type="predicted"/>
<name>A0AAV0NRE3_9ROSI</name>
<feature type="region of interest" description="Disordered" evidence="3">
    <location>
        <begin position="199"/>
        <end position="256"/>
    </location>
</feature>
<keyword evidence="6" id="KW-1185">Reference proteome</keyword>
<reference evidence="5" key="1">
    <citation type="submission" date="2022-08" db="EMBL/GenBank/DDBJ databases">
        <authorList>
            <person name="Gutierrez-Valencia J."/>
        </authorList>
    </citation>
    <scope>NUCLEOTIDE SEQUENCE</scope>
</reference>
<gene>
    <name evidence="5" type="ORF">LITE_LOCUS34782</name>
</gene>
<dbReference type="SUPFAM" id="SSF53901">
    <property type="entry name" value="Thiolase-like"/>
    <property type="match status" value="1"/>
</dbReference>
<protein>
    <recommendedName>
        <fullName evidence="4">FAE domain-containing protein</fullName>
    </recommendedName>
</protein>
<organism evidence="5 6">
    <name type="scientific">Linum tenue</name>
    <dbReference type="NCBI Taxonomy" id="586396"/>
    <lineage>
        <taxon>Eukaryota</taxon>
        <taxon>Viridiplantae</taxon>
        <taxon>Streptophyta</taxon>
        <taxon>Embryophyta</taxon>
        <taxon>Tracheophyta</taxon>
        <taxon>Spermatophyta</taxon>
        <taxon>Magnoliopsida</taxon>
        <taxon>eudicotyledons</taxon>
        <taxon>Gunneridae</taxon>
        <taxon>Pentapetalae</taxon>
        <taxon>rosids</taxon>
        <taxon>fabids</taxon>
        <taxon>Malpighiales</taxon>
        <taxon>Linaceae</taxon>
        <taxon>Linum</taxon>
    </lineage>
</organism>
<dbReference type="Pfam" id="PF08392">
    <property type="entry name" value="FAE1_CUT1_RppA"/>
    <property type="match status" value="1"/>
</dbReference>
<comment type="catalytic activity">
    <reaction evidence="2">
        <text>a very-long-chain acyl-CoA + malonyl-CoA + H(+) = a very-long-chain 3-oxoacyl-CoA + CO2 + CoA</text>
        <dbReference type="Rhea" id="RHEA:32727"/>
        <dbReference type="ChEBI" id="CHEBI:15378"/>
        <dbReference type="ChEBI" id="CHEBI:16526"/>
        <dbReference type="ChEBI" id="CHEBI:57287"/>
        <dbReference type="ChEBI" id="CHEBI:57384"/>
        <dbReference type="ChEBI" id="CHEBI:90725"/>
        <dbReference type="ChEBI" id="CHEBI:90736"/>
        <dbReference type="EC" id="2.3.1.199"/>
    </reaction>
</comment>
<evidence type="ECO:0000256" key="2">
    <source>
        <dbReference type="ARBA" id="ARBA00047375"/>
    </source>
</evidence>
<feature type="domain" description="FAE" evidence="4">
    <location>
        <begin position="10"/>
        <end position="203"/>
    </location>
</feature>
<evidence type="ECO:0000256" key="3">
    <source>
        <dbReference type="SAM" id="MobiDB-lite"/>
    </source>
</evidence>
<evidence type="ECO:0000256" key="1">
    <source>
        <dbReference type="ARBA" id="ARBA00023315"/>
    </source>
</evidence>
<accession>A0AAV0NRE3</accession>
<evidence type="ECO:0000259" key="4">
    <source>
        <dbReference type="Pfam" id="PF08392"/>
    </source>
</evidence>
<feature type="compositionally biased region" description="Basic and acidic residues" evidence="3">
    <location>
        <begin position="200"/>
        <end position="218"/>
    </location>
</feature>
<dbReference type="Proteomes" id="UP001154282">
    <property type="component" value="Unassembled WGS sequence"/>
</dbReference>
<evidence type="ECO:0000313" key="5">
    <source>
        <dbReference type="EMBL" id="CAI0461090.1"/>
    </source>
</evidence>
<dbReference type="GO" id="GO:0016020">
    <property type="term" value="C:membrane"/>
    <property type="evidence" value="ECO:0007669"/>
    <property type="project" value="InterPro"/>
</dbReference>
<dbReference type="InterPro" id="IPR016039">
    <property type="entry name" value="Thiolase-like"/>
</dbReference>
<sequence length="256" mass="28306">MLYKSLYRNSHKNCYLLGYQCYKAPDDLKLSSGTAAKIALRNRNLGLEEYRFMVRTMVRSGIGEETYIPRNIMEMTDATFSNLDSLFARSAVSPCQIDILVTTGSLFAPVPSLSSRIVNRYGMKESIKCFSLTGMGCSSSVIAVDLVQQLFNTHPNSFAVVVAVELTAPNWYGGTDSQMMLSNVLFRAGGSSLILTNHPSWKDQRHPEAGRCGPEPRVRQRGVRMCRPRGGRPGLRGRPFDQSSTHDSHAGFGGEP</sequence>
<dbReference type="PANTHER" id="PTHR31561">
    <property type="entry name" value="3-KETOACYL-COA SYNTHASE"/>
    <property type="match status" value="1"/>
</dbReference>
<dbReference type="GO" id="GO:0009922">
    <property type="term" value="F:fatty acid elongase activity"/>
    <property type="evidence" value="ECO:0007669"/>
    <property type="project" value="UniProtKB-EC"/>
</dbReference>
<dbReference type="AlphaFoldDB" id="A0AAV0NRE3"/>
<dbReference type="GO" id="GO:0006633">
    <property type="term" value="P:fatty acid biosynthetic process"/>
    <property type="evidence" value="ECO:0007669"/>
    <property type="project" value="InterPro"/>
</dbReference>
<dbReference type="InterPro" id="IPR013601">
    <property type="entry name" value="FAE1_typ3_polyketide_synth"/>
</dbReference>
<dbReference type="Gene3D" id="3.40.47.10">
    <property type="match status" value="1"/>
</dbReference>
<evidence type="ECO:0000313" key="6">
    <source>
        <dbReference type="Proteomes" id="UP001154282"/>
    </source>
</evidence>
<dbReference type="InterPro" id="IPR012392">
    <property type="entry name" value="3-ktacl-CoA_syn"/>
</dbReference>